<evidence type="ECO:0000313" key="6">
    <source>
        <dbReference type="EMBL" id="CAJ1934330.1"/>
    </source>
</evidence>
<evidence type="ECO:0000259" key="5">
    <source>
        <dbReference type="Pfam" id="PF01370"/>
    </source>
</evidence>
<reference evidence="6" key="1">
    <citation type="submission" date="2023-08" db="EMBL/GenBank/DDBJ databases">
        <authorList>
            <person name="Audoor S."/>
            <person name="Bilcke G."/>
        </authorList>
    </citation>
    <scope>NUCLEOTIDE SEQUENCE</scope>
</reference>
<keyword evidence="4" id="KW-0472">Membrane</keyword>
<dbReference type="Gene3D" id="3.40.50.720">
    <property type="entry name" value="NAD(P)-binding Rossmann-like Domain"/>
    <property type="match status" value="1"/>
</dbReference>
<dbReference type="AlphaFoldDB" id="A0AAD2CIT8"/>
<keyword evidence="2" id="KW-0520">NAD</keyword>
<dbReference type="SUPFAM" id="SSF51735">
    <property type="entry name" value="NAD(P)-binding Rossmann-fold domains"/>
    <property type="match status" value="1"/>
</dbReference>
<comment type="caution">
    <text evidence="6">The sequence shown here is derived from an EMBL/GenBank/DDBJ whole genome shotgun (WGS) entry which is preliminary data.</text>
</comment>
<proteinExistence type="inferred from homology"/>
<keyword evidence="4" id="KW-0812">Transmembrane</keyword>
<feature type="region of interest" description="Disordered" evidence="3">
    <location>
        <begin position="741"/>
        <end position="829"/>
    </location>
</feature>
<sequence>MIYARLHSSRRCSLVSPLPTLHTIIIALFFLIHHTTSEELPIDFLTEESVVLITGAAGFLGSELALALHRTYKPKQIICVDRMTENPMTQEELAQFEFQRQRTFSVLQTLGSNGSFYRVDFRPMIPEYFDLGEVPVLDHIFRQHPDITHVVHLADPFPHAALQVIAREKDVPKAGMMEALMEQFVKIQRSGQRVPHFLYASSSEVYPSTSKNANPPFTETHTISTPSSLRGAAKLIDETLAKMYNDMHGIYSVGLRFFSVYGPWSAPGSPLFEMAERAVTGDSILWGEKWNDINDFVYIDDAIDAMMSAMQFRPSSSEKPPPVVFNVASGQGTSLQQIATIMENHFPPKKPLETHEMPVQEDPEPTTSFGSTERAEKFLGYIPRVPLEEGVVKLLAWHYDRAFPYGGGRQKIPDERASFVAGHGIVSCLPSDKECLKGTPVFPCASECSHEVQCVDSFYDEIIGWTQALTKKCEVVLYTVDLSSSLESLPSAHLKIRSKSDSFMPGDCNVAFVSASSVLYKSMSTQSTVSSFLGGSRTVQKNGEWILAPVKIPSLEEAPGYPSQNMLSLLPKLSPGLFFSKPKRAIYVDPDILLDNINRLLEEASMQPYNSDVQGRTAMLIGKGSPVDFFAQDYDFDNPQRQTVAPIETVVQNAAYRMVRIAVAGMLFDSGFSDLMDSRWMVHALQSDDSRLFRCDVFGEVVQWGGHTDRSALEFILGLHDMWSRVIAKESDDEPWWIGENVSTVPEGHNSSTRRRRLQEVPQGDGHSVKEEDDEDEKEDPVIDLEDKKGMQAEAVEQEEVNHEDVKRGETSEDSDHNFDEESDSEKVLTERDYSSYDTWMGVLSATSVKYFVRIVPSSEVGVVSLSD</sequence>
<organism evidence="6 7">
    <name type="scientific">Cylindrotheca closterium</name>
    <dbReference type="NCBI Taxonomy" id="2856"/>
    <lineage>
        <taxon>Eukaryota</taxon>
        <taxon>Sar</taxon>
        <taxon>Stramenopiles</taxon>
        <taxon>Ochrophyta</taxon>
        <taxon>Bacillariophyta</taxon>
        <taxon>Bacillariophyceae</taxon>
        <taxon>Bacillariophycidae</taxon>
        <taxon>Bacillariales</taxon>
        <taxon>Bacillariaceae</taxon>
        <taxon>Cylindrotheca</taxon>
    </lineage>
</organism>
<gene>
    <name evidence="6" type="ORF">CYCCA115_LOCUS3702</name>
</gene>
<evidence type="ECO:0000256" key="4">
    <source>
        <dbReference type="SAM" id="Phobius"/>
    </source>
</evidence>
<evidence type="ECO:0000313" key="7">
    <source>
        <dbReference type="Proteomes" id="UP001295423"/>
    </source>
</evidence>
<dbReference type="Proteomes" id="UP001295423">
    <property type="component" value="Unassembled WGS sequence"/>
</dbReference>
<dbReference type="InterPro" id="IPR001509">
    <property type="entry name" value="Epimerase_deHydtase"/>
</dbReference>
<dbReference type="PANTHER" id="PTHR43574">
    <property type="entry name" value="EPIMERASE-RELATED"/>
    <property type="match status" value="1"/>
</dbReference>
<feature type="compositionally biased region" description="Acidic residues" evidence="3">
    <location>
        <begin position="771"/>
        <end position="784"/>
    </location>
</feature>
<evidence type="ECO:0000256" key="1">
    <source>
        <dbReference type="ARBA" id="ARBA00007637"/>
    </source>
</evidence>
<keyword evidence="4" id="KW-1133">Transmembrane helix</keyword>
<comment type="similarity">
    <text evidence="1">Belongs to the NAD(P)-dependent epimerase/dehydratase family.</text>
</comment>
<accession>A0AAD2CIT8</accession>
<dbReference type="EMBL" id="CAKOGP040000335">
    <property type="protein sequence ID" value="CAJ1934330.1"/>
    <property type="molecule type" value="Genomic_DNA"/>
</dbReference>
<feature type="transmembrane region" description="Helical" evidence="4">
    <location>
        <begin position="12"/>
        <end position="32"/>
    </location>
</feature>
<feature type="domain" description="NAD-dependent epimerase/dehydratase" evidence="5">
    <location>
        <begin position="51"/>
        <end position="313"/>
    </location>
</feature>
<evidence type="ECO:0000256" key="3">
    <source>
        <dbReference type="SAM" id="MobiDB-lite"/>
    </source>
</evidence>
<dbReference type="Pfam" id="PF01370">
    <property type="entry name" value="Epimerase"/>
    <property type="match status" value="1"/>
</dbReference>
<evidence type="ECO:0000256" key="2">
    <source>
        <dbReference type="ARBA" id="ARBA00023027"/>
    </source>
</evidence>
<dbReference type="InterPro" id="IPR036291">
    <property type="entry name" value="NAD(P)-bd_dom_sf"/>
</dbReference>
<feature type="compositionally biased region" description="Basic and acidic residues" evidence="3">
    <location>
        <begin position="800"/>
        <end position="829"/>
    </location>
</feature>
<name>A0AAD2CIT8_9STRA</name>
<keyword evidence="7" id="KW-1185">Reference proteome</keyword>
<protein>
    <recommendedName>
        <fullName evidence="5">NAD-dependent epimerase/dehydratase domain-containing protein</fullName>
    </recommendedName>
</protein>